<gene>
    <name evidence="2" type="ORF">PK35_14970</name>
</gene>
<dbReference type="Proteomes" id="UP000032361">
    <property type="component" value="Unassembled WGS sequence"/>
</dbReference>
<accession>A0A0D7VXA0</accession>
<dbReference type="AlphaFoldDB" id="A0A0D7VXA0"/>
<organism evidence="2 3">
    <name type="scientific">Neotamlana nanhaiensis</name>
    <dbReference type="NCBI Taxonomy" id="1382798"/>
    <lineage>
        <taxon>Bacteria</taxon>
        <taxon>Pseudomonadati</taxon>
        <taxon>Bacteroidota</taxon>
        <taxon>Flavobacteriia</taxon>
        <taxon>Flavobacteriales</taxon>
        <taxon>Flavobacteriaceae</taxon>
        <taxon>Neotamlana</taxon>
    </lineage>
</organism>
<feature type="coiled-coil region" evidence="1">
    <location>
        <begin position="78"/>
        <end position="105"/>
    </location>
</feature>
<name>A0A0D7VXA0_9FLAO</name>
<evidence type="ECO:0000256" key="1">
    <source>
        <dbReference type="SAM" id="Coils"/>
    </source>
</evidence>
<comment type="caution">
    <text evidence="2">The sequence shown here is derived from an EMBL/GenBank/DDBJ whole genome shotgun (WGS) entry which is preliminary data.</text>
</comment>
<proteinExistence type="predicted"/>
<dbReference type="PATRIC" id="fig|1382798.3.peg.1561"/>
<dbReference type="EMBL" id="JTDV01000015">
    <property type="protein sequence ID" value="KJD31409.1"/>
    <property type="molecule type" value="Genomic_DNA"/>
</dbReference>
<evidence type="ECO:0000313" key="2">
    <source>
        <dbReference type="EMBL" id="KJD31409.1"/>
    </source>
</evidence>
<evidence type="ECO:0000313" key="3">
    <source>
        <dbReference type="Proteomes" id="UP000032361"/>
    </source>
</evidence>
<dbReference type="OrthoDB" id="1442234at2"/>
<protein>
    <submittedName>
        <fullName evidence="2">Uncharacterized protein</fullName>
    </submittedName>
</protein>
<keyword evidence="1" id="KW-0175">Coiled coil</keyword>
<sequence>MSDKSNFPYKTLIWALVALIALFLFKSQFENALTNATEINILGVVIKTNDENALRLRDSLVHYKKEVDQTVTDLSAQLSLQEKSLNQLIINNKDLKDKLKTCNIEVNQPSTLIGTDIFKMLKKNSELKNQIDAIKKVEIMAFKK</sequence>
<reference evidence="2 3" key="1">
    <citation type="journal article" date="2015" name="Antonie Van Leeuwenhoek">
        <title>Tamlana nanhaiensis sp. nov., isolated from surface seawater collected from the South China Sea.</title>
        <authorList>
            <person name="Liu X."/>
            <person name="Lai Q."/>
            <person name="Du Y."/>
            <person name="Li G."/>
            <person name="Sun F."/>
            <person name="Shao Z."/>
        </authorList>
    </citation>
    <scope>NUCLEOTIDE SEQUENCE [LARGE SCALE GENOMIC DNA]</scope>
    <source>
        <strain evidence="2 3">FHC16</strain>
    </source>
</reference>
<dbReference type="RefSeq" id="WP_044627381.1">
    <property type="nucleotide sequence ID" value="NZ_JTDV01000015.1"/>
</dbReference>
<keyword evidence="3" id="KW-1185">Reference proteome</keyword>